<dbReference type="Proteomes" id="UP001589792">
    <property type="component" value="Unassembled WGS sequence"/>
</dbReference>
<name>A0ABV6EEW9_9GAMM</name>
<dbReference type="RefSeq" id="WP_380675898.1">
    <property type="nucleotide sequence ID" value="NZ_CP173186.1"/>
</dbReference>
<dbReference type="EMBL" id="JBHLXG010000010">
    <property type="protein sequence ID" value="MFC0227393.1"/>
    <property type="molecule type" value="Genomic_DNA"/>
</dbReference>
<dbReference type="InterPro" id="IPR021283">
    <property type="entry name" value="Phage_Wedge1"/>
</dbReference>
<sequence length="284" mass="32154">MFDHKAKLLSRIYWQYKNAPKLVQWLLILPDIAQARLEAQIEKIRHMLHIDTAEGEQLNICGRIAGFRSRPVGRFYPSCEIAEVDDHLFRKMIKAKICKNNGIATIDDVKAAADYILDVDATILDGQDMTMRLVWQEDRVSVAVQQLVADYDLIPRPQGVGMKKHRIVKYKPFGFGPHNANFNRAPFWYGDGIQPMKYYGKISLRWEANTLVGQVSVNVLPVNDLDVTLIITDKMGKTTRRYVVTDANGGFTEKGINNPKNITAKTLLVTLHCQTLELTGSIAL</sequence>
<keyword evidence="2" id="KW-1185">Reference proteome</keyword>
<dbReference type="Pfam" id="PF11041">
    <property type="entry name" value="Phage_Wedge1"/>
    <property type="match status" value="2"/>
</dbReference>
<protein>
    <submittedName>
        <fullName evidence="1">DUF2612 domain-containing protein</fullName>
    </submittedName>
</protein>
<gene>
    <name evidence="1" type="ORF">ACFFJ3_12895</name>
</gene>
<evidence type="ECO:0000313" key="2">
    <source>
        <dbReference type="Proteomes" id="UP001589792"/>
    </source>
</evidence>
<evidence type="ECO:0000313" key="1">
    <source>
        <dbReference type="EMBL" id="MFC0227393.1"/>
    </source>
</evidence>
<proteinExistence type="predicted"/>
<organism evidence="1 2">
    <name type="scientific">Serratia aquatilis</name>
    <dbReference type="NCBI Taxonomy" id="1737515"/>
    <lineage>
        <taxon>Bacteria</taxon>
        <taxon>Pseudomonadati</taxon>
        <taxon>Pseudomonadota</taxon>
        <taxon>Gammaproteobacteria</taxon>
        <taxon>Enterobacterales</taxon>
        <taxon>Yersiniaceae</taxon>
        <taxon>Serratia</taxon>
    </lineage>
</organism>
<comment type="caution">
    <text evidence="1">The sequence shown here is derived from an EMBL/GenBank/DDBJ whole genome shotgun (WGS) entry which is preliminary data.</text>
</comment>
<accession>A0ABV6EEW9</accession>
<reference evidence="1 2" key="1">
    <citation type="submission" date="2024-09" db="EMBL/GenBank/DDBJ databases">
        <authorList>
            <person name="Sun Q."/>
            <person name="Mori K."/>
        </authorList>
    </citation>
    <scope>NUCLEOTIDE SEQUENCE [LARGE SCALE GENOMIC DNA]</scope>
    <source>
        <strain evidence="1 2">CCM 8626</strain>
    </source>
</reference>